<feature type="compositionally biased region" description="Polar residues" evidence="1">
    <location>
        <begin position="333"/>
        <end position="343"/>
    </location>
</feature>
<feature type="region of interest" description="Disordered" evidence="1">
    <location>
        <begin position="176"/>
        <end position="214"/>
    </location>
</feature>
<reference evidence="4" key="1">
    <citation type="journal article" date="2019" name="Int. J. Syst. Evol. Microbiol.">
        <title>The Global Catalogue of Microorganisms (GCM) 10K type strain sequencing project: providing services to taxonomists for standard genome sequencing and annotation.</title>
        <authorList>
            <consortium name="The Broad Institute Genomics Platform"/>
            <consortium name="The Broad Institute Genome Sequencing Center for Infectious Disease"/>
            <person name="Wu L."/>
            <person name="Ma J."/>
        </authorList>
    </citation>
    <scope>NUCLEOTIDE SEQUENCE [LARGE SCALE GENOMIC DNA]</scope>
    <source>
        <strain evidence="4">CGMCC 4.7323</strain>
    </source>
</reference>
<dbReference type="GeneID" id="301549073"/>
<evidence type="ECO:0000256" key="2">
    <source>
        <dbReference type="SAM" id="SignalP"/>
    </source>
</evidence>
<evidence type="ECO:0000313" key="3">
    <source>
        <dbReference type="EMBL" id="GGN47491.1"/>
    </source>
</evidence>
<feature type="chain" id="PRO_5047284237" evidence="2">
    <location>
        <begin position="42"/>
        <end position="343"/>
    </location>
</feature>
<protein>
    <submittedName>
        <fullName evidence="3">Uncharacterized protein</fullName>
    </submittedName>
</protein>
<name>A0ABQ2JIJ2_9ACTN</name>
<evidence type="ECO:0000256" key="1">
    <source>
        <dbReference type="SAM" id="MobiDB-lite"/>
    </source>
</evidence>
<dbReference type="EMBL" id="BMND01000012">
    <property type="protein sequence ID" value="GGN47491.1"/>
    <property type="molecule type" value="Genomic_DNA"/>
</dbReference>
<comment type="caution">
    <text evidence="3">The sequence shown here is derived from an EMBL/GenBank/DDBJ whole genome shotgun (WGS) entry which is preliminary data.</text>
</comment>
<sequence length="343" mass="35938">MGNKGRHRKDTKVDRVRVRSTLGLATLAVVGGGALAPSAQAAEGTSAPVSQPDGAQQAPEAAQSQQPADAPVNPASEDGQVATVSEIRPGKFGTGGAVGQLGEGVEFGSKEFIEAVRKDQETYAEGPELKQADQLSFELNNNQGHPFAGGDLPVTQESLERACGTMTVPETGCRFDITSTQPAPPVDAIIPKTDGSVNNSKDGRPYKYTKTEGETTTKGWEVSASANIGGEVPGAPATSTTPAGVKTAIQAGVTAKYGESTATSTTEATEHTFQIPGYSEAQLIRRQPRVQVDGNLVLQFAEPFRGQTEYSVPVQRTMNDPKSGPQVVMQTRPVGSQDQWSNG</sequence>
<accession>A0ABQ2JIJ2</accession>
<feature type="signal peptide" evidence="2">
    <location>
        <begin position="1"/>
        <end position="41"/>
    </location>
</feature>
<feature type="region of interest" description="Disordered" evidence="1">
    <location>
        <begin position="315"/>
        <end position="343"/>
    </location>
</feature>
<dbReference type="Proteomes" id="UP000600080">
    <property type="component" value="Unassembled WGS sequence"/>
</dbReference>
<evidence type="ECO:0000313" key="4">
    <source>
        <dbReference type="Proteomes" id="UP000600080"/>
    </source>
</evidence>
<feature type="compositionally biased region" description="Low complexity" evidence="1">
    <location>
        <begin position="55"/>
        <end position="71"/>
    </location>
</feature>
<organism evidence="3 4">
    <name type="scientific">Streptomyces kronopolitis</name>
    <dbReference type="NCBI Taxonomy" id="1612435"/>
    <lineage>
        <taxon>Bacteria</taxon>
        <taxon>Bacillati</taxon>
        <taxon>Actinomycetota</taxon>
        <taxon>Actinomycetes</taxon>
        <taxon>Kitasatosporales</taxon>
        <taxon>Streptomycetaceae</taxon>
        <taxon>Streptomyces</taxon>
    </lineage>
</organism>
<keyword evidence="4" id="KW-1185">Reference proteome</keyword>
<proteinExistence type="predicted"/>
<dbReference type="RefSeq" id="WP_189098778.1">
    <property type="nucleotide sequence ID" value="NZ_BMND01000012.1"/>
</dbReference>
<keyword evidence="2" id="KW-0732">Signal</keyword>
<feature type="region of interest" description="Disordered" evidence="1">
    <location>
        <begin position="37"/>
        <end position="77"/>
    </location>
</feature>
<feature type="compositionally biased region" description="Basic and acidic residues" evidence="1">
    <location>
        <begin position="201"/>
        <end position="214"/>
    </location>
</feature>
<gene>
    <name evidence="3" type="ORF">GCM10012285_33300</name>
</gene>